<dbReference type="OrthoDB" id="2498029at2759"/>
<dbReference type="InterPro" id="IPR029058">
    <property type="entry name" value="AB_hydrolase_fold"/>
</dbReference>
<accession>A0A9N9W8I3</accession>
<dbReference type="SUPFAM" id="SSF53474">
    <property type="entry name" value="alpha/beta-Hydrolases"/>
    <property type="match status" value="1"/>
</dbReference>
<gene>
    <name evidence="1" type="ORF">CSOL1703_00011195</name>
</gene>
<proteinExistence type="predicted"/>
<reference evidence="2" key="1">
    <citation type="submission" date="2019-06" db="EMBL/GenBank/DDBJ databases">
        <authorList>
            <person name="Broberg M."/>
        </authorList>
    </citation>
    <scope>NUCLEOTIDE SEQUENCE [LARGE SCALE GENOMIC DNA]</scope>
</reference>
<sequence length="347" mass="39691">MLRKLGSLLSVGYLSMAADERIPDLKVLTLEAQNTNSTGPLNETQIQQELLNIATTFRQWPEAPLFHWPEEEGLQYESVTFPSEDGVPLEGWFFPREGSDKILLMNHPRLFNRAGLPSHMEPWATLAAPSGNNIDVNFIPDYKILHDAGYNILTHDFRNYGLSGRANGVLYSGGRYESRDVIGAIRYIRSRPDTGNMTLGLFPRCMGGNAVFHAMSRLPQEFEGIRVIVTPQPISANMSTRVDLANRGIPPSYIKDLDDMVFWRTSLHLDQYSPIPAARSVTIPTFIYQVRNDLQTRPADVQAIFDAIPIPEKKLVWIENTTRRWDGYLYFQRQPQEMLEWLERYMN</sequence>
<reference evidence="1 2" key="2">
    <citation type="submission" date="2021-10" db="EMBL/GenBank/DDBJ databases">
        <authorList>
            <person name="Piombo E."/>
        </authorList>
    </citation>
    <scope>NUCLEOTIDE SEQUENCE [LARGE SCALE GENOMIC DNA]</scope>
</reference>
<keyword evidence="2" id="KW-1185">Reference proteome</keyword>
<name>A0A9N9W8I3_9HYPO</name>
<evidence type="ECO:0008006" key="3">
    <source>
        <dbReference type="Google" id="ProtNLM"/>
    </source>
</evidence>
<protein>
    <recommendedName>
        <fullName evidence="3">Gibberellin biosynthesis-related</fullName>
    </recommendedName>
</protein>
<evidence type="ECO:0000313" key="1">
    <source>
        <dbReference type="EMBL" id="CAH0045445.1"/>
    </source>
</evidence>
<dbReference type="AlphaFoldDB" id="A0A9N9W8I3"/>
<comment type="caution">
    <text evidence="1">The sequence shown here is derived from an EMBL/GenBank/DDBJ whole genome shotgun (WGS) entry which is preliminary data.</text>
</comment>
<organism evidence="1 2">
    <name type="scientific">Clonostachys solani</name>
    <dbReference type="NCBI Taxonomy" id="160281"/>
    <lineage>
        <taxon>Eukaryota</taxon>
        <taxon>Fungi</taxon>
        <taxon>Dikarya</taxon>
        <taxon>Ascomycota</taxon>
        <taxon>Pezizomycotina</taxon>
        <taxon>Sordariomycetes</taxon>
        <taxon>Hypocreomycetidae</taxon>
        <taxon>Hypocreales</taxon>
        <taxon>Bionectriaceae</taxon>
        <taxon>Clonostachys</taxon>
    </lineage>
</organism>
<dbReference type="EMBL" id="CABFOC020000011">
    <property type="protein sequence ID" value="CAH0045445.1"/>
    <property type="molecule type" value="Genomic_DNA"/>
</dbReference>
<dbReference type="Gene3D" id="3.40.50.1820">
    <property type="entry name" value="alpha/beta hydrolase"/>
    <property type="match status" value="1"/>
</dbReference>
<evidence type="ECO:0000313" key="2">
    <source>
        <dbReference type="Proteomes" id="UP000775872"/>
    </source>
</evidence>
<dbReference type="Proteomes" id="UP000775872">
    <property type="component" value="Unassembled WGS sequence"/>
</dbReference>